<dbReference type="SUPFAM" id="SSF53697">
    <property type="entry name" value="SIS domain"/>
    <property type="match status" value="1"/>
</dbReference>
<feature type="domain" description="SIS" evidence="5">
    <location>
        <begin position="120"/>
        <end position="260"/>
    </location>
</feature>
<proteinExistence type="predicted"/>
<reference evidence="6 7" key="1">
    <citation type="journal article" date="2021" name="ISME Commun">
        <title>Automated analysis of genomic sequences facilitates high-throughput and comprehensive description of bacteria.</title>
        <authorList>
            <person name="Hitch T.C.A."/>
        </authorList>
    </citation>
    <scope>NUCLEOTIDE SEQUENCE [LARGE SCALE GENOMIC DNA]</scope>
    <source>
        <strain evidence="6 7">Sanger_04</strain>
    </source>
</reference>
<gene>
    <name evidence="6" type="ORF">OCV63_11205</name>
</gene>
<dbReference type="Gene3D" id="3.40.50.10490">
    <property type="entry name" value="Glucose-6-phosphate isomerase like protein, domain 1"/>
    <property type="match status" value="1"/>
</dbReference>
<dbReference type="CDD" id="cd05013">
    <property type="entry name" value="SIS_RpiR"/>
    <property type="match status" value="1"/>
</dbReference>
<accession>A0ABT2RYP4</accession>
<dbReference type="InterPro" id="IPR000281">
    <property type="entry name" value="HTH_RpiR"/>
</dbReference>
<dbReference type="InterPro" id="IPR047640">
    <property type="entry name" value="RpiR-like"/>
</dbReference>
<dbReference type="PANTHER" id="PTHR30514:SF21">
    <property type="entry name" value="RPIR-FAMILY TRANSCRIPTIONAL REGULATOR"/>
    <property type="match status" value="1"/>
</dbReference>
<dbReference type="Pfam" id="PF01380">
    <property type="entry name" value="SIS"/>
    <property type="match status" value="1"/>
</dbReference>
<dbReference type="RefSeq" id="WP_158363892.1">
    <property type="nucleotide sequence ID" value="NZ_JAOQKC010000014.1"/>
</dbReference>
<dbReference type="InterPro" id="IPR001347">
    <property type="entry name" value="SIS_dom"/>
</dbReference>
<evidence type="ECO:0000313" key="6">
    <source>
        <dbReference type="EMBL" id="MCU6697454.1"/>
    </source>
</evidence>
<dbReference type="PANTHER" id="PTHR30514">
    <property type="entry name" value="GLUCOKINASE"/>
    <property type="match status" value="1"/>
</dbReference>
<dbReference type="InterPro" id="IPR036388">
    <property type="entry name" value="WH-like_DNA-bd_sf"/>
</dbReference>
<dbReference type="InterPro" id="IPR046348">
    <property type="entry name" value="SIS_dom_sf"/>
</dbReference>
<dbReference type="PROSITE" id="PS51071">
    <property type="entry name" value="HTH_RPIR"/>
    <property type="match status" value="1"/>
</dbReference>
<keyword evidence="1" id="KW-0805">Transcription regulation</keyword>
<keyword evidence="2" id="KW-0238">DNA-binding</keyword>
<name>A0ABT2RYP4_9FIRM</name>
<evidence type="ECO:0000259" key="4">
    <source>
        <dbReference type="PROSITE" id="PS51071"/>
    </source>
</evidence>
<evidence type="ECO:0000313" key="7">
    <source>
        <dbReference type="Proteomes" id="UP001652461"/>
    </source>
</evidence>
<organism evidence="6 7">
    <name type="scientific">Laedolimicola ammoniilytica</name>
    <dbReference type="NCBI Taxonomy" id="2981771"/>
    <lineage>
        <taxon>Bacteria</taxon>
        <taxon>Bacillati</taxon>
        <taxon>Bacillota</taxon>
        <taxon>Clostridia</taxon>
        <taxon>Lachnospirales</taxon>
        <taxon>Lachnospiraceae</taxon>
        <taxon>Laedolimicola</taxon>
    </lineage>
</organism>
<dbReference type="InterPro" id="IPR009057">
    <property type="entry name" value="Homeodomain-like_sf"/>
</dbReference>
<comment type="caution">
    <text evidence="6">The sequence shown here is derived from an EMBL/GenBank/DDBJ whole genome shotgun (WGS) entry which is preliminary data.</text>
</comment>
<dbReference type="Proteomes" id="UP001652461">
    <property type="component" value="Unassembled WGS sequence"/>
</dbReference>
<protein>
    <submittedName>
        <fullName evidence="6">MurR/RpiR family transcriptional regulator</fullName>
    </submittedName>
</protein>
<keyword evidence="7" id="KW-1185">Reference proteome</keyword>
<evidence type="ECO:0000256" key="3">
    <source>
        <dbReference type="ARBA" id="ARBA00023163"/>
    </source>
</evidence>
<dbReference type="Pfam" id="PF01418">
    <property type="entry name" value="HTH_6"/>
    <property type="match status" value="1"/>
</dbReference>
<dbReference type="EMBL" id="JAOQKC010000014">
    <property type="protein sequence ID" value="MCU6697454.1"/>
    <property type="molecule type" value="Genomic_DNA"/>
</dbReference>
<dbReference type="Gene3D" id="1.10.10.10">
    <property type="entry name" value="Winged helix-like DNA-binding domain superfamily/Winged helix DNA-binding domain"/>
    <property type="match status" value="1"/>
</dbReference>
<dbReference type="InterPro" id="IPR035472">
    <property type="entry name" value="RpiR-like_SIS"/>
</dbReference>
<evidence type="ECO:0000259" key="5">
    <source>
        <dbReference type="PROSITE" id="PS51464"/>
    </source>
</evidence>
<evidence type="ECO:0000256" key="1">
    <source>
        <dbReference type="ARBA" id="ARBA00023015"/>
    </source>
</evidence>
<feature type="domain" description="HTH rpiR-type" evidence="4">
    <location>
        <begin position="9"/>
        <end position="85"/>
    </location>
</feature>
<keyword evidence="3" id="KW-0804">Transcription</keyword>
<evidence type="ECO:0000256" key="2">
    <source>
        <dbReference type="ARBA" id="ARBA00023125"/>
    </source>
</evidence>
<dbReference type="PROSITE" id="PS51464">
    <property type="entry name" value="SIS"/>
    <property type="match status" value="1"/>
</dbReference>
<sequence length="280" mass="32300">MKERKNGLFSVMTRIEGMSNQFTKTDWKIVQYMKENMQEFVSCSAQDLATQIGVSDASVIRFAQKVGFSGLNEFRYILQSELERENTIINQNSYTSLMHDYNTLTETLFKFTKPEYVDLLRKKMLKARRIFIAGMDLNKNIAEMAGHKFMLLGLDVRVITTYDTLKLFANLATKDDLFIVITLSGAHQMLADALGRIVQNESYIVVISNYERSLCSAYADLTFLIPKTNLLENHDTITREIYILMLFDIIFLNLLEGDEKSHEAFQKIAPFSSWNQKDND</sequence>
<dbReference type="SUPFAM" id="SSF46689">
    <property type="entry name" value="Homeodomain-like"/>
    <property type="match status" value="1"/>
</dbReference>